<dbReference type="PROSITE" id="PS50111">
    <property type="entry name" value="CHEMOTAXIS_TRANSDUC_2"/>
    <property type="match status" value="1"/>
</dbReference>
<dbReference type="Pfam" id="PF00015">
    <property type="entry name" value="MCPsignal"/>
    <property type="match status" value="1"/>
</dbReference>
<evidence type="ECO:0000256" key="7">
    <source>
        <dbReference type="ARBA" id="ARBA00023224"/>
    </source>
</evidence>
<organism evidence="11 12">
    <name type="scientific">Pectinatus haikarae</name>
    <dbReference type="NCBI Taxonomy" id="349096"/>
    <lineage>
        <taxon>Bacteria</taxon>
        <taxon>Bacillati</taxon>
        <taxon>Bacillota</taxon>
        <taxon>Negativicutes</taxon>
        <taxon>Selenomonadales</taxon>
        <taxon>Selenomonadaceae</taxon>
        <taxon>Pectinatus</taxon>
    </lineage>
</organism>
<dbReference type="CDD" id="cd18773">
    <property type="entry name" value="PDC1_HK_sensor"/>
    <property type="match status" value="1"/>
</dbReference>
<keyword evidence="6" id="KW-0472">Membrane</keyword>
<evidence type="ECO:0000256" key="1">
    <source>
        <dbReference type="ARBA" id="ARBA00004651"/>
    </source>
</evidence>
<keyword evidence="4" id="KW-0812">Transmembrane</keyword>
<evidence type="ECO:0000256" key="2">
    <source>
        <dbReference type="ARBA" id="ARBA00022475"/>
    </source>
</evidence>
<dbReference type="Proteomes" id="UP001239167">
    <property type="component" value="Unassembled WGS sequence"/>
</dbReference>
<feature type="domain" description="Methyl-accepting transducer" evidence="10">
    <location>
        <begin position="1"/>
        <end position="92"/>
    </location>
</feature>
<reference evidence="11 12" key="1">
    <citation type="submission" date="2023-07" db="EMBL/GenBank/DDBJ databases">
        <title>Genomic Encyclopedia of Type Strains, Phase IV (KMG-IV): sequencing the most valuable type-strain genomes for metagenomic binning, comparative biology and taxonomic classification.</title>
        <authorList>
            <person name="Goeker M."/>
        </authorList>
    </citation>
    <scope>NUCLEOTIDE SEQUENCE [LARGE SCALE GENOMIC DNA]</scope>
    <source>
        <strain evidence="11 12">DSM 16980</strain>
    </source>
</reference>
<evidence type="ECO:0000313" key="12">
    <source>
        <dbReference type="Proteomes" id="UP001239167"/>
    </source>
</evidence>
<accession>A0ABT9Y9M3</accession>
<keyword evidence="12" id="KW-1185">Reference proteome</keyword>
<dbReference type="PRINTS" id="PR00260">
    <property type="entry name" value="CHEMTRNSDUCR"/>
</dbReference>
<gene>
    <name evidence="11" type="ORF">J2S01_002261</name>
</gene>
<dbReference type="CDD" id="cd18774">
    <property type="entry name" value="PDC2_HK_sensor"/>
    <property type="match status" value="1"/>
</dbReference>
<evidence type="ECO:0000256" key="3">
    <source>
        <dbReference type="ARBA" id="ARBA00022500"/>
    </source>
</evidence>
<evidence type="ECO:0000259" key="10">
    <source>
        <dbReference type="PROSITE" id="PS50111"/>
    </source>
</evidence>
<dbReference type="PANTHER" id="PTHR32089:SF112">
    <property type="entry name" value="LYSOZYME-LIKE PROTEIN-RELATED"/>
    <property type="match status" value="1"/>
</dbReference>
<keyword evidence="2" id="KW-1003">Cell membrane</keyword>
<dbReference type="InterPro" id="IPR004090">
    <property type="entry name" value="Chemotax_Me-accpt_rcpt"/>
</dbReference>
<dbReference type="InterPro" id="IPR004089">
    <property type="entry name" value="MCPsignal_dom"/>
</dbReference>
<evidence type="ECO:0000256" key="9">
    <source>
        <dbReference type="PROSITE-ProRule" id="PRU00284"/>
    </source>
</evidence>
<proteinExistence type="inferred from homology"/>
<keyword evidence="3" id="KW-0145">Chemotaxis</keyword>
<dbReference type="Gene3D" id="1.10.287.950">
    <property type="entry name" value="Methyl-accepting chemotaxis protein"/>
    <property type="match status" value="1"/>
</dbReference>
<evidence type="ECO:0000256" key="6">
    <source>
        <dbReference type="ARBA" id="ARBA00023136"/>
    </source>
</evidence>
<comment type="caution">
    <text evidence="11">The sequence shown here is derived from an EMBL/GenBank/DDBJ whole genome shotgun (WGS) entry which is preliminary data.</text>
</comment>
<dbReference type="Gene3D" id="3.30.450.20">
    <property type="entry name" value="PAS domain"/>
    <property type="match status" value="2"/>
</dbReference>
<dbReference type="Pfam" id="PF02743">
    <property type="entry name" value="dCache_1"/>
    <property type="match status" value="1"/>
</dbReference>
<dbReference type="SUPFAM" id="SSF103190">
    <property type="entry name" value="Sensory domain-like"/>
    <property type="match status" value="1"/>
</dbReference>
<name>A0ABT9Y9M3_9FIRM</name>
<evidence type="ECO:0000256" key="8">
    <source>
        <dbReference type="ARBA" id="ARBA00029447"/>
    </source>
</evidence>
<sequence>MENDKVIDSSILLTELKEATQKMGKVNKSIQSIAKQTNLLSLNSAIEAARAGEAGRGFSVVAEEIKKLATKSLGSTKESDTIIQNIVNKANEVMGVRTADVAYDVMDKIERNLFERNCDAQAWAEFVPVKLCLSDGSPDIIQSGCTFLKNIVDIYEVYLDLYILDLDGKIIAAAVNQSSIGKDMHTHEWFSDAKKLNKISASELYISSTADSPTVAYTSPVLDDKGNLIGYFSSRFNWNYIYDIVDSAKIGTSAQIYVVNADGIVIAAKDHSNVLKNSLKSIPAVNKAISGETYGYHIEDSKGRSEIFGYAHSRGYNAYKGKGWSCIVSEML</sequence>
<dbReference type="SUPFAM" id="SSF58104">
    <property type="entry name" value="Methyl-accepting chemotaxis protein (MCP) signaling domain"/>
    <property type="match status" value="1"/>
</dbReference>
<dbReference type="EMBL" id="JAUSUE010000017">
    <property type="protein sequence ID" value="MDQ0204533.1"/>
    <property type="molecule type" value="Genomic_DNA"/>
</dbReference>
<evidence type="ECO:0000256" key="5">
    <source>
        <dbReference type="ARBA" id="ARBA00022989"/>
    </source>
</evidence>
<comment type="similarity">
    <text evidence="8">Belongs to the methyl-accepting chemotaxis (MCP) protein family.</text>
</comment>
<keyword evidence="5" id="KW-1133">Transmembrane helix</keyword>
<evidence type="ECO:0000256" key="4">
    <source>
        <dbReference type="ARBA" id="ARBA00022692"/>
    </source>
</evidence>
<comment type="subcellular location">
    <subcellularLocation>
        <location evidence="1">Cell membrane</location>
        <topology evidence="1">Multi-pass membrane protein</topology>
    </subcellularLocation>
</comment>
<dbReference type="PANTHER" id="PTHR32089">
    <property type="entry name" value="METHYL-ACCEPTING CHEMOTAXIS PROTEIN MCPB"/>
    <property type="match status" value="1"/>
</dbReference>
<protein>
    <recommendedName>
        <fullName evidence="10">Methyl-accepting transducer domain-containing protein</fullName>
    </recommendedName>
</protein>
<dbReference type="InterPro" id="IPR033479">
    <property type="entry name" value="dCache_1"/>
</dbReference>
<keyword evidence="7 9" id="KW-0807">Transducer</keyword>
<dbReference type="InterPro" id="IPR029151">
    <property type="entry name" value="Sensor-like_sf"/>
</dbReference>
<evidence type="ECO:0000313" key="11">
    <source>
        <dbReference type="EMBL" id="MDQ0204533.1"/>
    </source>
</evidence>